<feature type="non-terminal residue" evidence="2">
    <location>
        <position position="1"/>
    </location>
</feature>
<gene>
    <name evidence="2" type="ORF">LCGC14_2611700</name>
</gene>
<organism evidence="2">
    <name type="scientific">marine sediment metagenome</name>
    <dbReference type="NCBI Taxonomy" id="412755"/>
    <lineage>
        <taxon>unclassified sequences</taxon>
        <taxon>metagenomes</taxon>
        <taxon>ecological metagenomes</taxon>
    </lineage>
</organism>
<feature type="region of interest" description="Disordered" evidence="1">
    <location>
        <begin position="1"/>
        <end position="25"/>
    </location>
</feature>
<reference evidence="2" key="1">
    <citation type="journal article" date="2015" name="Nature">
        <title>Complex archaea that bridge the gap between prokaryotes and eukaryotes.</title>
        <authorList>
            <person name="Spang A."/>
            <person name="Saw J.H."/>
            <person name="Jorgensen S.L."/>
            <person name="Zaremba-Niedzwiedzka K."/>
            <person name="Martijn J."/>
            <person name="Lind A.E."/>
            <person name="van Eijk R."/>
            <person name="Schleper C."/>
            <person name="Guy L."/>
            <person name="Ettema T.J."/>
        </authorList>
    </citation>
    <scope>NUCLEOTIDE SEQUENCE</scope>
</reference>
<protein>
    <recommendedName>
        <fullName evidence="3">GIY-YIG domain-containing protein</fullName>
    </recommendedName>
</protein>
<feature type="compositionally biased region" description="Basic residues" evidence="1">
    <location>
        <begin position="8"/>
        <end position="20"/>
    </location>
</feature>
<comment type="caution">
    <text evidence="2">The sequence shown here is derived from an EMBL/GenBank/DDBJ whole genome shotgun (WGS) entry which is preliminary data.</text>
</comment>
<evidence type="ECO:0000256" key="1">
    <source>
        <dbReference type="SAM" id="MobiDB-lite"/>
    </source>
</evidence>
<accession>A0A0F9A5N8</accession>
<proteinExistence type="predicted"/>
<sequence>YLGLSKNPNKRFQQHKHKRSDKGSKLGDVLRYINDEDQKPLVFAGTYVRGSAKKVEKEYIARYMSQWPNGFNMSPGGEGGNDQFDGEYIAEKIGRRFGLLTVRDHNEPESTKRGYLCFDCHCSGCGEMPVIGIVCLLRDNGQKSCGACSAKEQGARLVAKTVKRVFARIKFGCWTAKEWNEKRTADDRCANGGKSEVWIDCVCDCGREECVRAGQLLNNRSKGCLSCSNLTGAKKTVHQELKKFINKIMLIGKFDLWTVDEYNEKASTKQKPAKSMFDCHCVCGETQCISGTSLLRGETKGCASCSKMRCCDTVERVLSIKFFGQLEAISRNDKLSHEKGHNYIEFICHACNGHVSLRATEMARTSRQVQQSCGCQRTGMSNNLAKAKTYAKKVGLSLRKYILRQIAGAEKILASKQNQSAKDKYAKVLVNMQELLLHPEAAR</sequence>
<name>A0A0F9A5N8_9ZZZZ</name>
<dbReference type="EMBL" id="LAZR01044353">
    <property type="protein sequence ID" value="KKL04874.1"/>
    <property type="molecule type" value="Genomic_DNA"/>
</dbReference>
<evidence type="ECO:0000313" key="2">
    <source>
        <dbReference type="EMBL" id="KKL04874.1"/>
    </source>
</evidence>
<evidence type="ECO:0008006" key="3">
    <source>
        <dbReference type="Google" id="ProtNLM"/>
    </source>
</evidence>
<dbReference type="AlphaFoldDB" id="A0A0F9A5N8"/>